<comment type="caution">
    <text evidence="1">The sequence shown here is derived from an EMBL/GenBank/DDBJ whole genome shotgun (WGS) entry which is preliminary data.</text>
</comment>
<organism evidence="1 2">
    <name type="scientific">Herbiconiux moechotypicola</name>
    <dbReference type="NCBI Taxonomy" id="637393"/>
    <lineage>
        <taxon>Bacteria</taxon>
        <taxon>Bacillati</taxon>
        <taxon>Actinomycetota</taxon>
        <taxon>Actinomycetes</taxon>
        <taxon>Micrococcales</taxon>
        <taxon>Microbacteriaceae</taxon>
        <taxon>Herbiconiux</taxon>
    </lineage>
</organism>
<sequence>MSEEKTGAGQQPTVGAAAKDLGLALGRAAGRTAGRAARGTRESIRRNPTADRVYRAGVGVVGTGTVALGVVMIPLPGPGALVALGGLGILSSEFEGAKRARVKAEGVAKSALAKAGEVRDRRRAARAARPAS</sequence>
<evidence type="ECO:0008006" key="3">
    <source>
        <dbReference type="Google" id="ProtNLM"/>
    </source>
</evidence>
<keyword evidence="2" id="KW-1185">Reference proteome</keyword>
<gene>
    <name evidence="1" type="ORF">GCM10009851_04390</name>
</gene>
<evidence type="ECO:0000313" key="2">
    <source>
        <dbReference type="Proteomes" id="UP001500929"/>
    </source>
</evidence>
<name>A0ABN3D8J7_9MICO</name>
<proteinExistence type="predicted"/>
<evidence type="ECO:0000313" key="1">
    <source>
        <dbReference type="EMBL" id="GAA2224163.1"/>
    </source>
</evidence>
<protein>
    <recommendedName>
        <fullName evidence="3">TIGR02611 family protein</fullName>
    </recommendedName>
</protein>
<dbReference type="EMBL" id="BAAAQY010000001">
    <property type="protein sequence ID" value="GAA2224163.1"/>
    <property type="molecule type" value="Genomic_DNA"/>
</dbReference>
<accession>A0ABN3D8J7</accession>
<dbReference type="RefSeq" id="WP_259477626.1">
    <property type="nucleotide sequence ID" value="NZ_BAAAQY010000001.1"/>
</dbReference>
<dbReference type="InterPro" id="IPR019099">
    <property type="entry name" value="Uncharacterised_PGPGW_TM"/>
</dbReference>
<dbReference type="Proteomes" id="UP001500929">
    <property type="component" value="Unassembled WGS sequence"/>
</dbReference>
<dbReference type="Pfam" id="PF09656">
    <property type="entry name" value="PGPGW"/>
    <property type="match status" value="1"/>
</dbReference>
<reference evidence="1 2" key="1">
    <citation type="journal article" date="2019" name="Int. J. Syst. Evol. Microbiol.">
        <title>The Global Catalogue of Microorganisms (GCM) 10K type strain sequencing project: providing services to taxonomists for standard genome sequencing and annotation.</title>
        <authorList>
            <consortium name="The Broad Institute Genomics Platform"/>
            <consortium name="The Broad Institute Genome Sequencing Center for Infectious Disease"/>
            <person name="Wu L."/>
            <person name="Ma J."/>
        </authorList>
    </citation>
    <scope>NUCLEOTIDE SEQUENCE [LARGE SCALE GENOMIC DNA]</scope>
    <source>
        <strain evidence="1 2">JCM 16117</strain>
    </source>
</reference>